<dbReference type="SMART" id="SM00487">
    <property type="entry name" value="DEXDc"/>
    <property type="match status" value="1"/>
</dbReference>
<dbReference type="CDD" id="cd18013">
    <property type="entry name" value="DEXQc_bact_SNF2"/>
    <property type="match status" value="1"/>
</dbReference>
<organism evidence="2 3">
    <name type="scientific">Niallia hominis</name>
    <dbReference type="NCBI Taxonomy" id="3133173"/>
    <lineage>
        <taxon>Bacteria</taxon>
        <taxon>Bacillati</taxon>
        <taxon>Bacillota</taxon>
        <taxon>Bacilli</taxon>
        <taxon>Bacillales</taxon>
        <taxon>Bacillaceae</taxon>
        <taxon>Niallia</taxon>
    </lineage>
</organism>
<dbReference type="Gene3D" id="3.40.50.10810">
    <property type="entry name" value="Tandem AAA-ATPase domain"/>
    <property type="match status" value="1"/>
</dbReference>
<keyword evidence="3" id="KW-1185">Reference proteome</keyword>
<dbReference type="InterPro" id="IPR014001">
    <property type="entry name" value="Helicase_ATP-bd"/>
</dbReference>
<keyword evidence="2" id="KW-0347">Helicase</keyword>
<dbReference type="Pfam" id="PF00271">
    <property type="entry name" value="Helicase_C"/>
    <property type="match status" value="1"/>
</dbReference>
<dbReference type="GO" id="GO:0004386">
    <property type="term" value="F:helicase activity"/>
    <property type="evidence" value="ECO:0007669"/>
    <property type="project" value="UniProtKB-KW"/>
</dbReference>
<dbReference type="PROSITE" id="PS51192">
    <property type="entry name" value="HELICASE_ATP_BIND_1"/>
    <property type="match status" value="1"/>
</dbReference>
<dbReference type="RefSeq" id="WP_349204255.1">
    <property type="nucleotide sequence ID" value="NZ_JBBMFN010000004.1"/>
</dbReference>
<accession>A0ABV1EUH3</accession>
<evidence type="ECO:0000313" key="3">
    <source>
        <dbReference type="Proteomes" id="UP001465426"/>
    </source>
</evidence>
<dbReference type="Pfam" id="PF00176">
    <property type="entry name" value="SNF2-rel_dom"/>
    <property type="match status" value="1"/>
</dbReference>
<reference evidence="2 3" key="1">
    <citation type="submission" date="2024-03" db="EMBL/GenBank/DDBJ databases">
        <title>Human intestinal bacterial collection.</title>
        <authorList>
            <person name="Pauvert C."/>
            <person name="Hitch T.C.A."/>
            <person name="Clavel T."/>
        </authorList>
    </citation>
    <scope>NUCLEOTIDE SEQUENCE [LARGE SCALE GENOMIC DNA]</scope>
    <source>
        <strain evidence="2 3">CLA-SR-H024</strain>
    </source>
</reference>
<proteinExistence type="predicted"/>
<feature type="domain" description="Helicase ATP-binding" evidence="1">
    <location>
        <begin position="13"/>
        <end position="179"/>
    </location>
</feature>
<dbReference type="Proteomes" id="UP001465426">
    <property type="component" value="Unassembled WGS sequence"/>
</dbReference>
<keyword evidence="2" id="KW-0378">Hydrolase</keyword>
<keyword evidence="2" id="KW-0547">Nucleotide-binding</keyword>
<dbReference type="Gene3D" id="3.40.50.300">
    <property type="entry name" value="P-loop containing nucleotide triphosphate hydrolases"/>
    <property type="match status" value="1"/>
</dbReference>
<dbReference type="InterPro" id="IPR038718">
    <property type="entry name" value="SNF2-like_sf"/>
</dbReference>
<dbReference type="InterPro" id="IPR027417">
    <property type="entry name" value="P-loop_NTPase"/>
</dbReference>
<dbReference type="InterPro" id="IPR001650">
    <property type="entry name" value="Helicase_C-like"/>
</dbReference>
<evidence type="ECO:0000313" key="2">
    <source>
        <dbReference type="EMBL" id="MEQ2464746.1"/>
    </source>
</evidence>
<keyword evidence="2" id="KW-0067">ATP-binding</keyword>
<protein>
    <submittedName>
        <fullName evidence="2">DEAD/DEAH box helicase</fullName>
    </submittedName>
</protein>
<dbReference type="InterPro" id="IPR000330">
    <property type="entry name" value="SNF2_N"/>
</dbReference>
<dbReference type="SUPFAM" id="SSF52540">
    <property type="entry name" value="P-loop containing nucleoside triphosphate hydrolases"/>
    <property type="match status" value="2"/>
</dbReference>
<dbReference type="PANTHER" id="PTHR10799">
    <property type="entry name" value="SNF2/RAD54 HELICASE FAMILY"/>
    <property type="match status" value="1"/>
</dbReference>
<sequence>MIYKPYHYQAYASQWIIDKKKSALFLEMGMGKSVSTLTAILELLYDYFDVAKVLVIAPLRVASTTWEEEVEKWDHLKELQISKVLGSEKQRVAALYKKADVYIINRENVTWLVDWFDADWPFDMVVIDELSSFKSSKAQRFKSLKKVRPFIKRLVGLTGTPAPNGLIDLWPQIYLLDGGERLGKTVTGYRERYFLPDKRNQMIVYTWKLKDGAEDAIYIKLSDICVSMKAKDYLELPERIDNVIPVELPKKVKDQYDRLEKELILSIEEADVLAGSAAVLANKLLQVANGAVYDEDGDVRHIHDEKLKALDELIEAASGKPMLVFYGYQHDKDRLLLHLKKLKPRLLQTDQDIKDWNQGKVQVLLAHPASAGHGLNLQTGGNIIIWFGLTWSLELYQQANARLWRQGQKQTVVIHHIIAKDTIDERVMKALEDKDVSQAALIKAVKARITNTKRVCHMDCKDGRNCR</sequence>
<evidence type="ECO:0000259" key="1">
    <source>
        <dbReference type="PROSITE" id="PS51192"/>
    </source>
</evidence>
<name>A0ABV1EUH3_9BACI</name>
<dbReference type="EMBL" id="JBBMFN010000004">
    <property type="protein sequence ID" value="MEQ2464746.1"/>
    <property type="molecule type" value="Genomic_DNA"/>
</dbReference>
<gene>
    <name evidence="2" type="ORF">WMO63_03575</name>
</gene>
<comment type="caution">
    <text evidence="2">The sequence shown here is derived from an EMBL/GenBank/DDBJ whole genome shotgun (WGS) entry which is preliminary data.</text>
</comment>